<dbReference type="OrthoDB" id="5296580at2"/>
<feature type="chain" id="PRO_5021940237" evidence="1">
    <location>
        <begin position="28"/>
        <end position="189"/>
    </location>
</feature>
<sequence length="189" mass="21244">MLLKNPRSRSFFLRCAIVALGVAGLSACGGNTNDLRAWVDTIKAKPPGRIKPMPEVKEYKPHDYQSAHLKSPFSELEPELESQLQALVDGCDESIRPDTSRRKEDLERYSLDSMEMVGIVNNNQKQWGLVRMTAGPAKDNVFHVTVGNYLGINHGQIMKIEEQQIEITTLVPDSKGCWEQRTVYMALAQ</sequence>
<dbReference type="EMBL" id="VIKR01000002">
    <property type="protein sequence ID" value="TQV74627.1"/>
    <property type="molecule type" value="Genomic_DNA"/>
</dbReference>
<keyword evidence="3" id="KW-1185">Reference proteome</keyword>
<dbReference type="Gene3D" id="2.30.30.830">
    <property type="match status" value="1"/>
</dbReference>
<dbReference type="PROSITE" id="PS51257">
    <property type="entry name" value="PROKAR_LIPOPROTEIN"/>
    <property type="match status" value="1"/>
</dbReference>
<dbReference type="PIRSF" id="PIRSF016481">
    <property type="entry name" value="Pilus_assembly_PilP"/>
    <property type="match status" value="1"/>
</dbReference>
<dbReference type="AlphaFoldDB" id="A0A545TBP4"/>
<feature type="signal peptide" evidence="1">
    <location>
        <begin position="1"/>
        <end position="27"/>
    </location>
</feature>
<name>A0A545TBP4_9GAMM</name>
<accession>A0A545TBP4</accession>
<comment type="caution">
    <text evidence="2">The sequence shown here is derived from an EMBL/GenBank/DDBJ whole genome shotgun (WGS) entry which is preliminary data.</text>
</comment>
<evidence type="ECO:0000256" key="1">
    <source>
        <dbReference type="SAM" id="SignalP"/>
    </source>
</evidence>
<reference evidence="2 3" key="1">
    <citation type="submission" date="2019-06" db="EMBL/GenBank/DDBJ databases">
        <title>Draft genome of Aliikangiella marina GYP-15.</title>
        <authorList>
            <person name="Wang G."/>
        </authorList>
    </citation>
    <scope>NUCLEOTIDE SEQUENCE [LARGE SCALE GENOMIC DNA]</scope>
    <source>
        <strain evidence="2 3">GYP-15</strain>
    </source>
</reference>
<evidence type="ECO:0000313" key="3">
    <source>
        <dbReference type="Proteomes" id="UP000317839"/>
    </source>
</evidence>
<proteinExistence type="predicted"/>
<keyword evidence="1" id="KW-0732">Signal</keyword>
<dbReference type="Proteomes" id="UP000317839">
    <property type="component" value="Unassembled WGS sequence"/>
</dbReference>
<protein>
    <submittedName>
        <fullName evidence="2">Pilus assembly protein PilP</fullName>
    </submittedName>
</protein>
<dbReference type="InterPro" id="IPR007446">
    <property type="entry name" value="PilP"/>
</dbReference>
<dbReference type="Pfam" id="PF04351">
    <property type="entry name" value="PilP"/>
    <property type="match status" value="1"/>
</dbReference>
<gene>
    <name evidence="2" type="ORF">FLL45_06585</name>
</gene>
<organism evidence="2 3">
    <name type="scientific">Aliikangiella marina</name>
    <dbReference type="NCBI Taxonomy" id="1712262"/>
    <lineage>
        <taxon>Bacteria</taxon>
        <taxon>Pseudomonadati</taxon>
        <taxon>Pseudomonadota</taxon>
        <taxon>Gammaproteobacteria</taxon>
        <taxon>Oceanospirillales</taxon>
        <taxon>Pleioneaceae</taxon>
        <taxon>Aliikangiella</taxon>
    </lineage>
</organism>
<evidence type="ECO:0000313" key="2">
    <source>
        <dbReference type="EMBL" id="TQV74627.1"/>
    </source>
</evidence>